<feature type="compositionally biased region" description="Low complexity" evidence="1">
    <location>
        <begin position="24"/>
        <end position="34"/>
    </location>
</feature>
<dbReference type="Pfam" id="PF17957">
    <property type="entry name" value="Big_7"/>
    <property type="match status" value="12"/>
</dbReference>
<dbReference type="KEGG" id="age:AA314_05434"/>
<dbReference type="RefSeq" id="WP_053066722.1">
    <property type="nucleotide sequence ID" value="NZ_CP011509.1"/>
</dbReference>
<evidence type="ECO:0000313" key="3">
    <source>
        <dbReference type="EMBL" id="REG23587.1"/>
    </source>
</evidence>
<protein>
    <submittedName>
        <fullName evidence="3">Ig-like protein group 3</fullName>
    </submittedName>
    <submittedName>
        <fullName evidence="2">Serine protease, subtilase family</fullName>
    </submittedName>
</protein>
<feature type="region of interest" description="Disordered" evidence="1">
    <location>
        <begin position="71"/>
        <end position="105"/>
    </location>
</feature>
<dbReference type="EMBL" id="CP011509">
    <property type="protein sequence ID" value="AKJ03808.1"/>
    <property type="molecule type" value="Genomic_DNA"/>
</dbReference>
<evidence type="ECO:0000313" key="5">
    <source>
        <dbReference type="Proteomes" id="UP000256345"/>
    </source>
</evidence>
<dbReference type="Gene3D" id="2.60.40.10">
    <property type="entry name" value="Immunoglobulins"/>
    <property type="match status" value="12"/>
</dbReference>
<evidence type="ECO:0000256" key="1">
    <source>
        <dbReference type="SAM" id="MobiDB-lite"/>
    </source>
</evidence>
<reference evidence="2 4" key="1">
    <citation type="submission" date="2015-05" db="EMBL/GenBank/DDBJ databases">
        <title>Genome assembly of Archangium gephyra DSM 2261.</title>
        <authorList>
            <person name="Sharma G."/>
            <person name="Subramanian S."/>
        </authorList>
    </citation>
    <scope>NUCLEOTIDE SEQUENCE [LARGE SCALE GENOMIC DNA]</scope>
    <source>
        <strain evidence="2 4">DSM 2261</strain>
    </source>
</reference>
<feature type="region of interest" description="Disordered" evidence="1">
    <location>
        <begin position="493"/>
        <end position="512"/>
    </location>
</feature>
<dbReference type="Proteomes" id="UP000256345">
    <property type="component" value="Unassembled WGS sequence"/>
</dbReference>
<keyword evidence="2" id="KW-0378">Hydrolase</keyword>
<gene>
    <name evidence="2" type="ORF">AA314_05434</name>
    <name evidence="3" type="ORF">ATI61_11657</name>
</gene>
<dbReference type="InterPro" id="IPR013783">
    <property type="entry name" value="Ig-like_fold"/>
</dbReference>
<accession>A0AAC8TF96</accession>
<reference evidence="3 5" key="2">
    <citation type="submission" date="2018-08" db="EMBL/GenBank/DDBJ databases">
        <title>Genomic Encyclopedia of Archaeal and Bacterial Type Strains, Phase II (KMG-II): from individual species to whole genera.</title>
        <authorList>
            <person name="Goeker M."/>
        </authorList>
    </citation>
    <scope>NUCLEOTIDE SEQUENCE [LARGE SCALE GENOMIC DNA]</scope>
    <source>
        <strain evidence="3 5">DSM 2261</strain>
    </source>
</reference>
<keyword evidence="5" id="KW-1185">Reference proteome</keyword>
<dbReference type="GO" id="GO:0006508">
    <property type="term" value="P:proteolysis"/>
    <property type="evidence" value="ECO:0007669"/>
    <property type="project" value="UniProtKB-KW"/>
</dbReference>
<dbReference type="Proteomes" id="UP000035579">
    <property type="component" value="Chromosome"/>
</dbReference>
<dbReference type="EMBL" id="QUMU01000016">
    <property type="protein sequence ID" value="REG23587.1"/>
    <property type="molecule type" value="Genomic_DNA"/>
</dbReference>
<dbReference type="PROSITE" id="PS51257">
    <property type="entry name" value="PROKAR_LIPOPROTEIN"/>
    <property type="match status" value="1"/>
</dbReference>
<feature type="compositionally biased region" description="Polar residues" evidence="1">
    <location>
        <begin position="495"/>
        <end position="512"/>
    </location>
</feature>
<proteinExistence type="predicted"/>
<sequence length="1691" mass="174027">MRTLVTLLAAGLVLASCEFPPTAPTKTPEPAADPGVGALAQPLEEPGNATFEPLWGAPACTAPGSRCDSGELLKGRGSVGPEPQQPNTVGGSCADGSEGTSGIGPSLERLAVTRADGTPFAVGKEVTVQATVIATSTYWKQVLDLYAAPDVSNPTWTLVASLDPQQSGTQILSATYLLPAGSGLQVLRGVFRMSDGIASAACVPGSTHDHDDLVFAVGTEPDVTPPAVAITYPAQGATVRNTVNVRVNASDDFGVQRVELYAGSTLIATGSQSPFSLSWATRTVPNGPYTLTVRAYDAAGHGTTSAPLNVVVDNDFVPPELSVLTPVEGATVSQTVSISGLVNDDRGVTSVRVEIGPPDCDENACAIEDLYHSASEPFTGYQLDWNTRSRANGPRVLRVTAYDIGGNASPTVTVNVIVDNDRTPPVTAITAPTSGSVLGGLVSVEASASDDRSLASVAFYVDGHLIQKDTAAPYAIAWDSSSMANGGHTLHTVATDGSGNQTKSASVTVETNNPGADTSYDAVLGAPRCGSVQSSCDSRHLLRGRSEYGLEPNPPNTLDSCVDGFIYSSTYNEAVERIRVFRPDGTVLASGKRVRIEADVWVSQAAFDTLHLYYKADAAQGGWTRLTSSPLKPPAGTSNQSLVTLSAEYVLPAGALQAVRAEFGFGEGFGTCNERSPWASVNDRDDLIFPVSQEPDTLPPEVAITSPAHGATVSGPIPLTVAVSDDFDVAAVELYDGATRLARNVQAPFSMYWNTWSVPVGNHTLTAKAYDAAGNLGTSAPVTVTVAPESVPPTVSLTAPAHGATLTGTVSISANATDNESGMSQVEFFLDGVLLKTDTSWPYSSVWDTRTAASGSHTLTARATDRHGNTATASVEVTVDNVGPAVALTSPASGATVNGVVSLQASATDGAGVSRVEFLVDGVLLGSDTTAPYSVDWDTGWTVNGSHTLQARAHDTLNQVSTSAQLTVTTLQPGSAVYDSVLGVPRCATLNTVCDTTTLVKGRWADEPSAPNTISSNCQDGSASAFEANSQKINRIKVSSLDGATFAQGGRVRIDVHVNVFDTATDALDLFYANEARTPSWTYLTTLRPAATGAQLLSAEYVLPAGFLQAVRAQFRAGGGSSSACSTGSYDERDDVAFAVNGDPLVTLTAPSSGALVQGLVSLTATASSASPMNRLEFYVDGTLIGSDTTAPYALSWDSATVADGPHTLLAKAHDTGGRVGTSAAVVVNTDTTPPEVALTSPVQGSYLQYSVVLEATVSDSGGVAKVEFYRGTTLLGTDTTAPYSMTWSTTSVADGAHTFSVKAQDRLGNASTSPGVEVIIDKTSPSEPVITAPASYALVRGTVQVSVTTTDNLGVARVEFHAGTTRLGTDTSAPYEVSWDTSTLADGTYSLSATAYDHAGNGRSSGLIIPVTTDNTPPAAALTAPAPGTFLRGSVTLEATASDAKGVTKVEFYRGTALIGTATTAPYSMTWNTSSVADGTQTLWVKAHDKAGNVRTSSEVAVTVDNTAPVTAVSAPAQGALLRGTVPVSATASDAVGVERVEFFAGTTLFGTATTAPYVVSWETTAGAQGGITLTTKAYDAAGHVSVSAGRTVTVDNVAPTVAITSPANGTSFSFLTFSTTLQASASDNVGVTQVVFYDGATVIGTDTSAPYSVTWSLGGVPKGTHTLTAKAHDAAGNVTASAPISVKVN</sequence>
<evidence type="ECO:0000313" key="2">
    <source>
        <dbReference type="EMBL" id="AKJ03808.1"/>
    </source>
</evidence>
<feature type="region of interest" description="Disordered" evidence="1">
    <location>
        <begin position="24"/>
        <end position="55"/>
    </location>
</feature>
<organism evidence="2 4">
    <name type="scientific">Archangium gephyra</name>
    <dbReference type="NCBI Taxonomy" id="48"/>
    <lineage>
        <taxon>Bacteria</taxon>
        <taxon>Pseudomonadati</taxon>
        <taxon>Myxococcota</taxon>
        <taxon>Myxococcia</taxon>
        <taxon>Myxococcales</taxon>
        <taxon>Cystobacterineae</taxon>
        <taxon>Archangiaceae</taxon>
        <taxon>Archangium</taxon>
    </lineage>
</organism>
<name>A0AAC8TF96_9BACT</name>
<keyword evidence="2" id="KW-0645">Protease</keyword>
<dbReference type="GO" id="GO:0008233">
    <property type="term" value="F:peptidase activity"/>
    <property type="evidence" value="ECO:0007669"/>
    <property type="project" value="UniProtKB-KW"/>
</dbReference>
<evidence type="ECO:0000313" key="4">
    <source>
        <dbReference type="Proteomes" id="UP000035579"/>
    </source>
</evidence>